<keyword evidence="7" id="KW-0636">Prenylation</keyword>
<dbReference type="CDD" id="cd14824">
    <property type="entry name" value="Longin"/>
    <property type="match status" value="1"/>
</dbReference>
<dbReference type="Gene3D" id="3.30.450.50">
    <property type="entry name" value="Longin domain"/>
    <property type="match status" value="1"/>
</dbReference>
<dbReference type="GO" id="GO:0015031">
    <property type="term" value="P:protein transport"/>
    <property type="evidence" value="ECO:0007669"/>
    <property type="project" value="UniProtKB-KW"/>
</dbReference>
<evidence type="ECO:0000256" key="1">
    <source>
        <dbReference type="ARBA" id="ARBA00008025"/>
    </source>
</evidence>
<name>A0A8C3E2G2_CORMO</name>
<dbReference type="Proteomes" id="UP000694553">
    <property type="component" value="Unassembled WGS sequence"/>
</dbReference>
<feature type="compositionally biased region" description="Basic residues" evidence="9">
    <location>
        <begin position="16"/>
        <end position="32"/>
    </location>
</feature>
<protein>
    <submittedName>
        <fullName evidence="10">Uncharacterized protein</fullName>
    </submittedName>
</protein>
<dbReference type="InterPro" id="IPR011012">
    <property type="entry name" value="Longin-like_dom_sf"/>
</dbReference>
<dbReference type="Ensembl" id="ENSCMUT00000014232.2">
    <property type="protein sequence ID" value="ENSCMUP00000013254.1"/>
    <property type="gene ID" value="ENSCMUG00000008319.2"/>
</dbReference>
<evidence type="ECO:0000256" key="7">
    <source>
        <dbReference type="ARBA" id="ARBA00023289"/>
    </source>
</evidence>
<evidence type="ECO:0000256" key="2">
    <source>
        <dbReference type="ARBA" id="ARBA00022481"/>
    </source>
</evidence>
<reference evidence="10" key="2">
    <citation type="submission" date="2025-08" db="UniProtKB">
        <authorList>
            <consortium name="Ensembl"/>
        </authorList>
    </citation>
    <scope>IDENTIFICATION</scope>
</reference>
<dbReference type="SUPFAM" id="SSF64356">
    <property type="entry name" value="SNARE-like"/>
    <property type="match status" value="1"/>
</dbReference>
<comment type="subcellular location">
    <subcellularLocation>
        <location evidence="8">Endomembrane system</location>
        <topology evidence="8">Lipid-anchor</topology>
        <orientation evidence="8">Cytoplasmic side</orientation>
    </subcellularLocation>
</comment>
<feature type="region of interest" description="Disordered" evidence="9">
    <location>
        <begin position="1"/>
        <end position="59"/>
    </location>
</feature>
<evidence type="ECO:0000256" key="3">
    <source>
        <dbReference type="ARBA" id="ARBA00022927"/>
    </source>
</evidence>
<reference evidence="10" key="3">
    <citation type="submission" date="2025-09" db="UniProtKB">
        <authorList>
            <consortium name="Ensembl"/>
        </authorList>
    </citation>
    <scope>IDENTIFICATION</scope>
</reference>
<dbReference type="GO" id="GO:0005794">
    <property type="term" value="C:Golgi apparatus"/>
    <property type="evidence" value="ECO:0007669"/>
    <property type="project" value="TreeGrafter"/>
</dbReference>
<dbReference type="SMART" id="SM01270">
    <property type="entry name" value="Longin"/>
    <property type="match status" value="1"/>
</dbReference>
<dbReference type="InterPro" id="IPR010908">
    <property type="entry name" value="Longin_dom"/>
</dbReference>
<keyword evidence="6" id="KW-0449">Lipoprotein</keyword>
<keyword evidence="3" id="KW-0813">Transport</keyword>
<evidence type="ECO:0000256" key="8">
    <source>
        <dbReference type="ARBA" id="ARBA00046278"/>
    </source>
</evidence>
<keyword evidence="2" id="KW-0488">Methylation</keyword>
<evidence type="ECO:0000256" key="9">
    <source>
        <dbReference type="SAM" id="MobiDB-lite"/>
    </source>
</evidence>
<dbReference type="PANTHER" id="PTHR45806">
    <property type="entry name" value="SYNAPTOBREVIN HOMOLOG YKT6"/>
    <property type="match status" value="1"/>
</dbReference>
<comment type="similarity">
    <text evidence="1">Belongs to the synaptobrevin family.</text>
</comment>
<evidence type="ECO:0000256" key="4">
    <source>
        <dbReference type="ARBA" id="ARBA00023136"/>
    </source>
</evidence>
<keyword evidence="11" id="KW-1185">Reference proteome</keyword>
<evidence type="ECO:0000256" key="6">
    <source>
        <dbReference type="ARBA" id="ARBA00023288"/>
    </source>
</evidence>
<dbReference type="PROSITE" id="PS50859">
    <property type="entry name" value="LONGIN"/>
    <property type="match status" value="1"/>
</dbReference>
<keyword evidence="4" id="KW-0472">Membrane</keyword>
<evidence type="ECO:0000256" key="5">
    <source>
        <dbReference type="ARBA" id="ARBA00023139"/>
    </source>
</evidence>
<dbReference type="GO" id="GO:0005484">
    <property type="term" value="F:SNAP receptor activity"/>
    <property type="evidence" value="ECO:0007669"/>
    <property type="project" value="TreeGrafter"/>
</dbReference>
<keyword evidence="5" id="KW-0564">Palmitate</keyword>
<organism evidence="10 11">
    <name type="scientific">Corvus moneduloides</name>
    <name type="common">New Caledonian crow</name>
    <dbReference type="NCBI Taxonomy" id="1196302"/>
    <lineage>
        <taxon>Eukaryota</taxon>
        <taxon>Metazoa</taxon>
        <taxon>Chordata</taxon>
        <taxon>Craniata</taxon>
        <taxon>Vertebrata</taxon>
        <taxon>Euteleostomi</taxon>
        <taxon>Archelosauria</taxon>
        <taxon>Archosauria</taxon>
        <taxon>Dinosauria</taxon>
        <taxon>Saurischia</taxon>
        <taxon>Theropoda</taxon>
        <taxon>Coelurosauria</taxon>
        <taxon>Aves</taxon>
        <taxon>Neognathae</taxon>
        <taxon>Neoaves</taxon>
        <taxon>Telluraves</taxon>
        <taxon>Australaves</taxon>
        <taxon>Passeriformes</taxon>
        <taxon>Corvoidea</taxon>
        <taxon>Corvidae</taxon>
        <taxon>Corvus</taxon>
    </lineage>
</organism>
<sequence length="429" mass="46951">MRRPGAVPWQCPGSGRFRRRGSRSGSRPRRVGSARAEPRPPLSRGTAGRAGPVGQRRAGRGCPGAGGWVVVGYTEEWPGYTGWRGWVTLGQLGQAHGATAMRLYSLSVLYKGDAKVHLLKAAYDVSTFNFFQRSSVQEFMTFTSQLIAERSALGSRASVKEQEYLCHVYVRTDGLAGVVIADNEYPQRVCFTLLDKVRAHAGLCGESGPATLAWPSLWSSCARPVHSCLCPQLTQKRRRGGGAGSPRWSEGRSTSHGTVELFWLDKPCKAIKSNHFSNMAKATTKPCPQVPCLCVSLDASRDGDSTTALGSLCQGWTTLFVPLQPGEEKAPGRPQTLFQYLKGLQESWRGNLDKGLEGQDKGQWLPTARGQGEMGYWEEVLPCRVVGTNRGFPEKLWLPHPWKCQRPGWTGLGATWSNGKCPCPWQGCG</sequence>
<dbReference type="AlphaFoldDB" id="A0A8C3E2G2"/>
<proteinExistence type="inferred from homology"/>
<evidence type="ECO:0000313" key="11">
    <source>
        <dbReference type="Proteomes" id="UP000694553"/>
    </source>
</evidence>
<reference evidence="11" key="1">
    <citation type="submission" date="2019-10" db="EMBL/GenBank/DDBJ databases">
        <title>Corvus moneduloides (New Caledonian crow) genome, bCorMon1, primary haplotype.</title>
        <authorList>
            <person name="Rutz C."/>
            <person name="Fungtammasan C."/>
            <person name="Mountcastle J."/>
            <person name="Formenti G."/>
            <person name="Chow W."/>
            <person name="Howe K."/>
            <person name="Steele M.P."/>
            <person name="Fernandes J."/>
            <person name="Gilbert M.T.P."/>
            <person name="Fedrigo O."/>
            <person name="Jarvis E.D."/>
            <person name="Gemmell N."/>
        </authorList>
    </citation>
    <scope>NUCLEOTIDE SEQUENCE [LARGE SCALE GENOMIC DNA]</scope>
</reference>
<dbReference type="GO" id="GO:0006888">
    <property type="term" value="P:endoplasmic reticulum to Golgi vesicle-mediated transport"/>
    <property type="evidence" value="ECO:0007669"/>
    <property type="project" value="TreeGrafter"/>
</dbReference>
<keyword evidence="3" id="KW-0653">Protein transport</keyword>
<dbReference type="Pfam" id="PF13774">
    <property type="entry name" value="Longin"/>
    <property type="match status" value="1"/>
</dbReference>
<accession>A0A8C3E2G2</accession>
<evidence type="ECO:0000313" key="10">
    <source>
        <dbReference type="Ensembl" id="ENSCMUP00000013254.1"/>
    </source>
</evidence>
<dbReference type="PANTHER" id="PTHR45806:SF1">
    <property type="entry name" value="SYNAPTOBREVIN HOMOLOG YKT6"/>
    <property type="match status" value="1"/>
</dbReference>